<name>A0A842HFT2_9BACT</name>
<dbReference type="InterPro" id="IPR018376">
    <property type="entry name" value="Enoyl-CoA_hyd/isom_CS"/>
</dbReference>
<comment type="caution">
    <text evidence="4">The sequence shown here is derived from an EMBL/GenBank/DDBJ whole genome shotgun (WGS) entry which is preliminary data.</text>
</comment>
<dbReference type="InterPro" id="IPR001753">
    <property type="entry name" value="Enoyl-CoA_hydra/iso"/>
</dbReference>
<evidence type="ECO:0000313" key="4">
    <source>
        <dbReference type="EMBL" id="MBC2595525.1"/>
    </source>
</evidence>
<protein>
    <submittedName>
        <fullName evidence="4">Methylmalonyl-CoA decarboxylase</fullName>
    </submittedName>
</protein>
<dbReference type="SUPFAM" id="SSF52096">
    <property type="entry name" value="ClpP/crotonase"/>
    <property type="match status" value="1"/>
</dbReference>
<dbReference type="Gene3D" id="3.90.226.10">
    <property type="entry name" value="2-enoyl-CoA Hydratase, Chain A, domain 1"/>
    <property type="match status" value="1"/>
</dbReference>
<accession>A0A842HFT2</accession>
<organism evidence="4 5">
    <name type="scientific">Ruficoccus amylovorans</name>
    <dbReference type="NCBI Taxonomy" id="1804625"/>
    <lineage>
        <taxon>Bacteria</taxon>
        <taxon>Pseudomonadati</taxon>
        <taxon>Verrucomicrobiota</taxon>
        <taxon>Opitutia</taxon>
        <taxon>Puniceicoccales</taxon>
        <taxon>Cerasicoccaceae</taxon>
        <taxon>Ruficoccus</taxon>
    </lineage>
</organism>
<dbReference type="AlphaFoldDB" id="A0A842HFT2"/>
<evidence type="ECO:0000256" key="3">
    <source>
        <dbReference type="RuleBase" id="RU003707"/>
    </source>
</evidence>
<keyword evidence="5" id="KW-1185">Reference proteome</keyword>
<dbReference type="EMBL" id="JACHVB010000043">
    <property type="protein sequence ID" value="MBC2595525.1"/>
    <property type="molecule type" value="Genomic_DNA"/>
</dbReference>
<dbReference type="Pfam" id="PF00378">
    <property type="entry name" value="ECH_1"/>
    <property type="match status" value="1"/>
</dbReference>
<dbReference type="PROSITE" id="PS00166">
    <property type="entry name" value="ENOYL_COA_HYDRATASE"/>
    <property type="match status" value="1"/>
</dbReference>
<evidence type="ECO:0000256" key="1">
    <source>
        <dbReference type="ARBA" id="ARBA00005254"/>
    </source>
</evidence>
<dbReference type="Proteomes" id="UP000546464">
    <property type="component" value="Unassembled WGS sequence"/>
</dbReference>
<reference evidence="4 5" key="1">
    <citation type="submission" date="2020-07" db="EMBL/GenBank/DDBJ databases">
        <authorList>
            <person name="Feng X."/>
        </authorList>
    </citation>
    <scope>NUCLEOTIDE SEQUENCE [LARGE SCALE GENOMIC DNA]</scope>
    <source>
        <strain evidence="4 5">JCM31066</strain>
    </source>
</reference>
<dbReference type="GO" id="GO:0006635">
    <property type="term" value="P:fatty acid beta-oxidation"/>
    <property type="evidence" value="ECO:0007669"/>
    <property type="project" value="TreeGrafter"/>
</dbReference>
<proteinExistence type="inferred from homology"/>
<evidence type="ECO:0000313" key="5">
    <source>
        <dbReference type="Proteomes" id="UP000546464"/>
    </source>
</evidence>
<keyword evidence="2" id="KW-0456">Lyase</keyword>
<dbReference type="InterPro" id="IPR029045">
    <property type="entry name" value="ClpP/crotonase-like_dom_sf"/>
</dbReference>
<dbReference type="PANTHER" id="PTHR11941:SF54">
    <property type="entry name" value="ENOYL-COA HYDRATASE, MITOCHONDRIAL"/>
    <property type="match status" value="1"/>
</dbReference>
<gene>
    <name evidence="4" type="primary">scpB</name>
    <name evidence="4" type="ORF">H5P28_14760</name>
</gene>
<dbReference type="CDD" id="cd06558">
    <property type="entry name" value="crotonase-like"/>
    <property type="match status" value="1"/>
</dbReference>
<comment type="similarity">
    <text evidence="1 3">Belongs to the enoyl-CoA hydratase/isomerase family.</text>
</comment>
<dbReference type="GO" id="GO:0016829">
    <property type="term" value="F:lyase activity"/>
    <property type="evidence" value="ECO:0007669"/>
    <property type="project" value="UniProtKB-KW"/>
</dbReference>
<dbReference type="Gene3D" id="1.10.12.10">
    <property type="entry name" value="Lyase 2-enoyl-coa Hydratase, Chain A, domain 2"/>
    <property type="match status" value="1"/>
</dbReference>
<dbReference type="InterPro" id="IPR014748">
    <property type="entry name" value="Enoyl-CoA_hydra_C"/>
</dbReference>
<dbReference type="PANTHER" id="PTHR11941">
    <property type="entry name" value="ENOYL-COA HYDRATASE-RELATED"/>
    <property type="match status" value="1"/>
</dbReference>
<dbReference type="NCBIfam" id="NF008506">
    <property type="entry name" value="PRK11423.1"/>
    <property type="match status" value="1"/>
</dbReference>
<sequence length="259" mass="28357">MALVTTAIQGKTGIITFSNPEARNCLSGEMVEALVGAFDELEKQAVYAVILRAEPGVKVWSAGHNIKELPEGRRDPLNYYDSLGVLLRRVQDFPYPVIAMVEGTVWGGACDLCISCDMIVCAENATFAITPAKLGLPYNASGVVHFINVLGPKIAKEMFFTAKPISARQAHNVSMVNHVVPAPELEGFTLALADSITANAPLAIRVIKHQFRLLLKGTPLPAETFEEIQGLRRRVYDSDDYKEGVLSFKEKRPPVFTGR</sequence>
<dbReference type="RefSeq" id="WP_185676476.1">
    <property type="nucleotide sequence ID" value="NZ_JACHVB010000043.1"/>
</dbReference>
<evidence type="ECO:0000256" key="2">
    <source>
        <dbReference type="ARBA" id="ARBA00023239"/>
    </source>
</evidence>